<dbReference type="KEGG" id="sbat:G4Z16_00780"/>
<evidence type="ECO:0000313" key="3">
    <source>
        <dbReference type="Proteomes" id="UP000595046"/>
    </source>
</evidence>
<reference evidence="3" key="1">
    <citation type="submission" date="2020-02" db="EMBL/GenBank/DDBJ databases">
        <title>Streptomyces sp. ASO4wet.</title>
        <authorList>
            <person name="Risdian C."/>
            <person name="Landwehr W."/>
            <person name="Schupp P."/>
            <person name="Wink J."/>
        </authorList>
    </citation>
    <scope>NUCLEOTIDE SEQUENCE [LARGE SCALE GENOMIC DNA]</scope>
    <source>
        <strain evidence="3">ASO4wet</strain>
    </source>
</reference>
<dbReference type="EMBL" id="CP048882">
    <property type="protein sequence ID" value="QPP05166.1"/>
    <property type="molecule type" value="Genomic_DNA"/>
</dbReference>
<dbReference type="RefSeq" id="WP_197348665.1">
    <property type="nucleotide sequence ID" value="NZ_CP048882.1"/>
</dbReference>
<protein>
    <submittedName>
        <fullName evidence="2">Uncharacterized protein</fullName>
    </submittedName>
</protein>
<dbReference type="Proteomes" id="UP000595046">
    <property type="component" value="Chromosome"/>
</dbReference>
<name>A0A7T1T2F5_9ACTN</name>
<proteinExistence type="predicted"/>
<feature type="compositionally biased region" description="Low complexity" evidence="1">
    <location>
        <begin position="206"/>
        <end position="227"/>
    </location>
</feature>
<evidence type="ECO:0000256" key="1">
    <source>
        <dbReference type="SAM" id="MobiDB-lite"/>
    </source>
</evidence>
<feature type="region of interest" description="Disordered" evidence="1">
    <location>
        <begin position="200"/>
        <end position="227"/>
    </location>
</feature>
<keyword evidence="3" id="KW-1185">Reference proteome</keyword>
<accession>A0A7T1T2F5</accession>
<sequence length="227" mass="24443">MSSTPPHQALTPLDQRIEAATGHSIEILWQHHERGLLDEPTSRVVDAHRDLAKAVTGVTFHRVLLARLASGEFDVDAALFTRIDRTVDQLRGAAATRDARQADVINALQPVEQAARTQRQGAAPELAPADVAALLAVSQGAKLHEHLLTQRLSVVTASGTRVPYSEFQRLEKAGLLQRDESHPLHAGQPVTVTDAGRHALTDSRRPGTAASAPAPGAGSWPAAWRHR</sequence>
<gene>
    <name evidence="2" type="ORF">G4Z16_00780</name>
</gene>
<evidence type="ECO:0000313" key="2">
    <source>
        <dbReference type="EMBL" id="QPP05166.1"/>
    </source>
</evidence>
<dbReference type="AlphaFoldDB" id="A0A7T1T2F5"/>
<organism evidence="2 3">
    <name type="scientific">Streptomyces bathyalis</name>
    <dbReference type="NCBI Taxonomy" id="2710756"/>
    <lineage>
        <taxon>Bacteria</taxon>
        <taxon>Bacillati</taxon>
        <taxon>Actinomycetota</taxon>
        <taxon>Actinomycetes</taxon>
        <taxon>Kitasatosporales</taxon>
        <taxon>Streptomycetaceae</taxon>
        <taxon>Streptomyces</taxon>
    </lineage>
</organism>